<feature type="domain" description="Leucine--tRNA ligase ubiquitin-like" evidence="1">
    <location>
        <begin position="26"/>
        <end position="129"/>
    </location>
</feature>
<sequence>MVCLRPRNLAVREKETDSLTKGGAPEPSIRMINNQPMKTALEFDLPIKKGYKTKDLIDGICKEFGLNDNSVKLWEFINPDIGTRTWKGCKDVVPVAMDQKFIINEDKFEVLMENGSNLPKLVKELVYTVG</sequence>
<dbReference type="EMBL" id="KQ420939">
    <property type="protein sequence ID" value="KOF78803.1"/>
    <property type="molecule type" value="Genomic_DNA"/>
</dbReference>
<protein>
    <recommendedName>
        <fullName evidence="1">Leucine--tRNA ligase ubiquitin-like domain-containing protein</fullName>
    </recommendedName>
</protein>
<name>A0A0L8GP56_OCTBM</name>
<reference evidence="2" key="1">
    <citation type="submission" date="2015-07" db="EMBL/GenBank/DDBJ databases">
        <title>MeaNS - Measles Nucleotide Surveillance Program.</title>
        <authorList>
            <person name="Tran T."/>
            <person name="Druce J."/>
        </authorList>
    </citation>
    <scope>NUCLEOTIDE SEQUENCE</scope>
    <source>
        <strain evidence="2">UCB-OBI-ISO-001</strain>
        <tissue evidence="2">Gonad</tissue>
    </source>
</reference>
<dbReference type="InterPro" id="IPR054509">
    <property type="entry name" value="LARS1_ULD"/>
</dbReference>
<gene>
    <name evidence="2" type="ORF">OCBIM_22030285mg</name>
</gene>
<evidence type="ECO:0000313" key="2">
    <source>
        <dbReference type="EMBL" id="KOF78803.1"/>
    </source>
</evidence>
<organism evidence="2">
    <name type="scientific">Octopus bimaculoides</name>
    <name type="common">California two-spotted octopus</name>
    <dbReference type="NCBI Taxonomy" id="37653"/>
    <lineage>
        <taxon>Eukaryota</taxon>
        <taxon>Metazoa</taxon>
        <taxon>Spiralia</taxon>
        <taxon>Lophotrochozoa</taxon>
        <taxon>Mollusca</taxon>
        <taxon>Cephalopoda</taxon>
        <taxon>Coleoidea</taxon>
        <taxon>Octopodiformes</taxon>
        <taxon>Octopoda</taxon>
        <taxon>Incirrata</taxon>
        <taxon>Octopodidae</taxon>
        <taxon>Octopus</taxon>
    </lineage>
</organism>
<dbReference type="Pfam" id="PF22947">
    <property type="entry name" value="ULD_3"/>
    <property type="match status" value="1"/>
</dbReference>
<dbReference type="OrthoDB" id="10249672at2759"/>
<proteinExistence type="predicted"/>
<dbReference type="AlphaFoldDB" id="A0A0L8GP56"/>
<evidence type="ECO:0000259" key="1">
    <source>
        <dbReference type="Pfam" id="PF22947"/>
    </source>
</evidence>
<accession>A0A0L8GP56</accession>